<feature type="domain" description="Tyr recombinase" evidence="3">
    <location>
        <begin position="161"/>
        <end position="345"/>
    </location>
</feature>
<evidence type="ECO:0000256" key="2">
    <source>
        <dbReference type="ARBA" id="ARBA00023172"/>
    </source>
</evidence>
<dbReference type="PANTHER" id="PTHR30349:SF94">
    <property type="entry name" value="INTEGRASE_RECOMBINASE HI_1414-RELATED"/>
    <property type="match status" value="1"/>
</dbReference>
<keyword evidence="2" id="KW-0233">DNA recombination</keyword>
<accession>B6APB2</accession>
<dbReference type="AlphaFoldDB" id="B6APB2"/>
<dbReference type="InterPro" id="IPR050090">
    <property type="entry name" value="Tyrosine_recombinase_XerCD"/>
</dbReference>
<reference evidence="4" key="2">
    <citation type="journal article" date="2008" name="PLoS Biol.">
        <title>Population genomic analysis of strain variation in Leptospirillum group II bacteria involved in acid mine drainage formation.</title>
        <authorList>
            <person name="Simmons S.L."/>
            <person name="Dibartolo G."/>
            <person name="Denef V.J."/>
            <person name="Goltsman D.S."/>
            <person name="Thelen M.P."/>
            <person name="Banfield J.F."/>
        </authorList>
    </citation>
    <scope>NUCLEOTIDE SEQUENCE [LARGE SCALE GENOMIC DNA]</scope>
</reference>
<dbReference type="GO" id="GO:0015074">
    <property type="term" value="P:DNA integration"/>
    <property type="evidence" value="ECO:0007669"/>
    <property type="project" value="InterPro"/>
</dbReference>
<organism evidence="4">
    <name type="scientific">Leptospirillum sp. Group II '5-way CG'</name>
    <dbReference type="NCBI Taxonomy" id="419541"/>
    <lineage>
        <taxon>Bacteria</taxon>
        <taxon>Pseudomonadati</taxon>
        <taxon>Nitrospirota</taxon>
        <taxon>Nitrospiria</taxon>
        <taxon>Nitrospirales</taxon>
        <taxon>Nitrospiraceae</taxon>
        <taxon>Leptospirillum</taxon>
    </lineage>
</organism>
<reference evidence="4" key="1">
    <citation type="journal article" date="2004" name="Nature">
        <title>Community structure and metabolism through reconstruction of microbial genomes from the environment.</title>
        <authorList>
            <person name="Tyson G.W."/>
            <person name="Chapman J."/>
            <person name="Hugenholtz P."/>
            <person name="Allen E.E."/>
            <person name="Ram R.J."/>
            <person name="Richardson P.M."/>
            <person name="Solovyev V.V."/>
            <person name="Rubin E.M."/>
            <person name="Rokhsar D.S."/>
            <person name="Banfield J.F."/>
        </authorList>
    </citation>
    <scope>NUCLEOTIDE SEQUENCE [LARGE SCALE GENOMIC DNA]</scope>
</reference>
<dbReference type="Gene3D" id="1.10.150.130">
    <property type="match status" value="1"/>
</dbReference>
<proteinExistence type="predicted"/>
<dbReference type="CDD" id="cd00796">
    <property type="entry name" value="INT_Rci_Hp1_C"/>
    <property type="match status" value="1"/>
</dbReference>
<dbReference type="InterPro" id="IPR011010">
    <property type="entry name" value="DNA_brk_join_enz"/>
</dbReference>
<dbReference type="Pfam" id="PF00589">
    <property type="entry name" value="Phage_integrase"/>
    <property type="match status" value="1"/>
</dbReference>
<evidence type="ECO:0000313" key="4">
    <source>
        <dbReference type="EMBL" id="EDZ39098.1"/>
    </source>
</evidence>
<sequence length="346" mass="39901">MATFEKRGDLQWRVKIRRRGFPLQTRTFNTKAEAETWARLIETEMDRGSFVDRSEAENTTLSDALDRYAREISPHKKGSYQELCRIENLKTHPLGKRFIAQIRGSDIALYRDERLKKVAAATVRLELAIISHLFEIARKEWGMESLSNPVRIVNLPKKSESRDRRLLYGEEEKLLESCDIYGGDLPAIVRIALETGMRRGEIVGMTWEHVDLKKNTVLIPKTKNGEKRSVPLSKKAVEILKGLSRRIGGRVWEITEEHSVTTAFRRAISRARATYEKECQEKGIKQDPSFLVDLTFHDLRHEATSRFFEKGLNPMQVAAITGHKTLQMLRRYTHLRAEDLAKMLNG</sequence>
<evidence type="ECO:0000259" key="3">
    <source>
        <dbReference type="PROSITE" id="PS51898"/>
    </source>
</evidence>
<dbReference type="InterPro" id="IPR002104">
    <property type="entry name" value="Integrase_catalytic"/>
</dbReference>
<dbReference type="InterPro" id="IPR013762">
    <property type="entry name" value="Integrase-like_cat_sf"/>
</dbReference>
<name>B6APB2_9BACT</name>
<dbReference type="GO" id="GO:0006310">
    <property type="term" value="P:DNA recombination"/>
    <property type="evidence" value="ECO:0007669"/>
    <property type="project" value="UniProtKB-KW"/>
</dbReference>
<dbReference type="EMBL" id="DS995260">
    <property type="protein sequence ID" value="EDZ39098.1"/>
    <property type="molecule type" value="Genomic_DNA"/>
</dbReference>
<dbReference type="InterPro" id="IPR010998">
    <property type="entry name" value="Integrase_recombinase_N"/>
</dbReference>
<evidence type="ECO:0000256" key="1">
    <source>
        <dbReference type="ARBA" id="ARBA00023125"/>
    </source>
</evidence>
<gene>
    <name evidence="4" type="ORF">CGL2_11226017</name>
</gene>
<dbReference type="PROSITE" id="PS51898">
    <property type="entry name" value="TYR_RECOMBINASE"/>
    <property type="match status" value="1"/>
</dbReference>
<dbReference type="Gene3D" id="1.10.443.10">
    <property type="entry name" value="Intergrase catalytic core"/>
    <property type="match status" value="1"/>
</dbReference>
<dbReference type="SUPFAM" id="SSF56349">
    <property type="entry name" value="DNA breaking-rejoining enzymes"/>
    <property type="match status" value="1"/>
</dbReference>
<protein>
    <submittedName>
        <fullName evidence="4">Putative phage integrase</fullName>
    </submittedName>
</protein>
<dbReference type="GO" id="GO:0003677">
    <property type="term" value="F:DNA binding"/>
    <property type="evidence" value="ECO:0007669"/>
    <property type="project" value="UniProtKB-KW"/>
</dbReference>
<keyword evidence="1" id="KW-0238">DNA-binding</keyword>
<dbReference type="PANTHER" id="PTHR30349">
    <property type="entry name" value="PHAGE INTEGRASE-RELATED"/>
    <property type="match status" value="1"/>
</dbReference>